<dbReference type="CTD" id="729665"/>
<evidence type="ECO:0000313" key="3">
    <source>
        <dbReference type="Proteomes" id="UP000002280"/>
    </source>
</evidence>
<keyword evidence="1" id="KW-0175">Coiled coil</keyword>
<dbReference type="InterPro" id="IPR038834">
    <property type="entry name" value="CCDC175"/>
</dbReference>
<dbReference type="HOGENOM" id="CLU_345791_0_0_1"/>
<dbReference type="OrthoDB" id="10031759at2759"/>
<proteinExistence type="predicted"/>
<dbReference type="PANTHER" id="PTHR35347">
    <property type="entry name" value="COILED-COIL DOMAIN-CONTAINING PROTEIN 175"/>
    <property type="match status" value="1"/>
</dbReference>
<dbReference type="Ensembl" id="ENSMODT00000040184.3">
    <property type="protein sequence ID" value="ENSMODP00000038584.2"/>
    <property type="gene ID" value="ENSMODG00000025738.3"/>
</dbReference>
<dbReference type="GeneTree" id="ENSGT00390000001277"/>
<name>F6T204_MONDO</name>
<feature type="coiled-coil region" evidence="1">
    <location>
        <begin position="176"/>
        <end position="228"/>
    </location>
</feature>
<dbReference type="OMA" id="VFMQKRK"/>
<dbReference type="PANTHER" id="PTHR35347:SF1">
    <property type="entry name" value="COILED-COIL DOMAIN-CONTAINING PROTEIN 175"/>
    <property type="match status" value="1"/>
</dbReference>
<dbReference type="GeneID" id="103106569"/>
<evidence type="ECO:0008006" key="4">
    <source>
        <dbReference type="Google" id="ProtNLM"/>
    </source>
</evidence>
<dbReference type="InParanoid" id="F6T204"/>
<dbReference type="eggNOG" id="ENOG502RXX0">
    <property type="taxonomic scope" value="Eukaryota"/>
</dbReference>
<dbReference type="RefSeq" id="XP_056666809.1">
    <property type="nucleotide sequence ID" value="XM_056810831.1"/>
</dbReference>
<reference evidence="2" key="3">
    <citation type="submission" date="2025-09" db="UniProtKB">
        <authorList>
            <consortium name="Ensembl"/>
        </authorList>
    </citation>
    <scope>IDENTIFICATION</scope>
</reference>
<dbReference type="Bgee" id="ENSMODG00000025738">
    <property type="expression patterns" value="Expressed in spermatocyte and 2 other cell types or tissues"/>
</dbReference>
<dbReference type="AlphaFoldDB" id="F6T204"/>
<evidence type="ECO:0000313" key="2">
    <source>
        <dbReference type="Ensembl" id="ENSMODP00000038584.2"/>
    </source>
</evidence>
<gene>
    <name evidence="2" type="primary">CCDC175</name>
</gene>
<feature type="coiled-coil region" evidence="1">
    <location>
        <begin position="257"/>
        <end position="284"/>
    </location>
</feature>
<reference evidence="2 3" key="1">
    <citation type="journal article" date="2007" name="Nature">
        <title>Genome of the marsupial Monodelphis domestica reveals innovation in non-coding sequences.</title>
        <authorList>
            <person name="Mikkelsen T.S."/>
            <person name="Wakefield M.J."/>
            <person name="Aken B."/>
            <person name="Amemiya C.T."/>
            <person name="Chang J.L."/>
            <person name="Duke S."/>
            <person name="Garber M."/>
            <person name="Gentles A.J."/>
            <person name="Goodstadt L."/>
            <person name="Heger A."/>
            <person name="Jurka J."/>
            <person name="Kamal M."/>
            <person name="Mauceli E."/>
            <person name="Searle S.M."/>
            <person name="Sharpe T."/>
            <person name="Baker M.L."/>
            <person name="Batzer M.A."/>
            <person name="Benos P.V."/>
            <person name="Belov K."/>
            <person name="Clamp M."/>
            <person name="Cook A."/>
            <person name="Cuff J."/>
            <person name="Das R."/>
            <person name="Davidow L."/>
            <person name="Deakin J.E."/>
            <person name="Fazzari M.J."/>
            <person name="Glass J.L."/>
            <person name="Grabherr M."/>
            <person name="Greally J.M."/>
            <person name="Gu W."/>
            <person name="Hore T.A."/>
            <person name="Huttley G.A."/>
            <person name="Kleber M."/>
            <person name="Jirtle R.L."/>
            <person name="Koina E."/>
            <person name="Lee J.T."/>
            <person name="Mahony S."/>
            <person name="Marra M.A."/>
            <person name="Miller R.D."/>
            <person name="Nicholls R.D."/>
            <person name="Oda M."/>
            <person name="Papenfuss A.T."/>
            <person name="Parra Z.E."/>
            <person name="Pollock D.D."/>
            <person name="Ray D.A."/>
            <person name="Schein J.E."/>
            <person name="Speed T.P."/>
            <person name="Thompson K."/>
            <person name="VandeBerg J.L."/>
            <person name="Wade C.M."/>
            <person name="Walker J.A."/>
            <person name="Waters P.D."/>
            <person name="Webber C."/>
            <person name="Weidman J.R."/>
            <person name="Xie X."/>
            <person name="Zody M.C."/>
            <person name="Baldwin J."/>
            <person name="Abdouelleil A."/>
            <person name="Abdulkadir J."/>
            <person name="Abebe A."/>
            <person name="Abera B."/>
            <person name="Abreu J."/>
            <person name="Acer S.C."/>
            <person name="Aftuck L."/>
            <person name="Alexander A."/>
            <person name="An P."/>
            <person name="Anderson E."/>
            <person name="Anderson S."/>
            <person name="Arachi H."/>
            <person name="Azer M."/>
            <person name="Bachantsang P."/>
            <person name="Barry A."/>
            <person name="Bayul T."/>
            <person name="Berlin A."/>
            <person name="Bessette D."/>
            <person name="Bloom T."/>
            <person name="Bloom T."/>
            <person name="Boguslavskiy L."/>
            <person name="Bonnet C."/>
            <person name="Boukhgalter B."/>
            <person name="Bourzgui I."/>
            <person name="Brown A."/>
            <person name="Cahill P."/>
            <person name="Channer S."/>
            <person name="Cheshatsang Y."/>
            <person name="Chuda L."/>
            <person name="Citroen M."/>
            <person name="Collymore A."/>
            <person name="Cooke P."/>
            <person name="Costello M."/>
            <person name="D'Aco K."/>
            <person name="Daza R."/>
            <person name="De Haan G."/>
            <person name="DeGray S."/>
            <person name="DeMaso C."/>
            <person name="Dhargay N."/>
            <person name="Dooley K."/>
            <person name="Dooley E."/>
            <person name="Doricent M."/>
            <person name="Dorje P."/>
            <person name="Dorjee K."/>
            <person name="Dupes A."/>
            <person name="Elong R."/>
            <person name="Falk J."/>
            <person name="Farina A."/>
            <person name="Faro S."/>
            <person name="Ferguson D."/>
            <person name="Fisher S."/>
            <person name="Foley C.D."/>
            <person name="Franke A."/>
            <person name="Friedrich D."/>
            <person name="Gadbois L."/>
            <person name="Gearin G."/>
            <person name="Gearin C.R."/>
            <person name="Giannoukos G."/>
            <person name="Goode T."/>
            <person name="Graham J."/>
            <person name="Grandbois E."/>
            <person name="Grewal S."/>
            <person name="Gyaltsen K."/>
            <person name="Hafez N."/>
            <person name="Hagos B."/>
            <person name="Hall J."/>
            <person name="Henson C."/>
            <person name="Hollinger A."/>
            <person name="Honan T."/>
            <person name="Huard M.D."/>
            <person name="Hughes L."/>
            <person name="Hurhula B."/>
            <person name="Husby M.E."/>
            <person name="Kamat A."/>
            <person name="Kanga B."/>
            <person name="Kashin S."/>
            <person name="Khazanovich D."/>
            <person name="Kisner P."/>
            <person name="Lance K."/>
            <person name="Lara M."/>
            <person name="Lee W."/>
            <person name="Lennon N."/>
            <person name="Letendre F."/>
            <person name="LeVine R."/>
            <person name="Lipovsky A."/>
            <person name="Liu X."/>
            <person name="Liu J."/>
            <person name="Liu S."/>
            <person name="Lokyitsang T."/>
            <person name="Lokyitsang Y."/>
            <person name="Lubonja R."/>
            <person name="Lui A."/>
            <person name="MacDonald P."/>
            <person name="Magnisalis V."/>
            <person name="Maru K."/>
            <person name="Matthews C."/>
            <person name="McCusker W."/>
            <person name="McDonough S."/>
            <person name="Mehta T."/>
            <person name="Meldrim J."/>
            <person name="Meneus L."/>
            <person name="Mihai O."/>
            <person name="Mihalev A."/>
            <person name="Mihova T."/>
            <person name="Mittelman R."/>
            <person name="Mlenga V."/>
            <person name="Montmayeur A."/>
            <person name="Mulrain L."/>
            <person name="Navidi A."/>
            <person name="Naylor J."/>
            <person name="Negash T."/>
            <person name="Nguyen T."/>
            <person name="Nguyen N."/>
            <person name="Nicol R."/>
            <person name="Norbu C."/>
            <person name="Norbu N."/>
            <person name="Novod N."/>
            <person name="O'Neill B."/>
            <person name="Osman S."/>
            <person name="Markiewicz E."/>
            <person name="Oyono O.L."/>
            <person name="Patti C."/>
            <person name="Phunkhang P."/>
            <person name="Pierre F."/>
            <person name="Priest M."/>
            <person name="Raghuraman S."/>
            <person name="Rege F."/>
            <person name="Reyes R."/>
            <person name="Rise C."/>
            <person name="Rogov P."/>
            <person name="Ross K."/>
            <person name="Ryan E."/>
            <person name="Settipalli S."/>
            <person name="Shea T."/>
            <person name="Sherpa N."/>
            <person name="Shi L."/>
            <person name="Shih D."/>
            <person name="Sparrow T."/>
            <person name="Spaulding J."/>
            <person name="Stalker J."/>
            <person name="Stange-Thomann N."/>
            <person name="Stavropoulos S."/>
            <person name="Stone C."/>
            <person name="Strader C."/>
            <person name="Tesfaye S."/>
            <person name="Thomson T."/>
            <person name="Thoulutsang Y."/>
            <person name="Thoulutsang D."/>
            <person name="Topham K."/>
            <person name="Topping I."/>
            <person name="Tsamla T."/>
            <person name="Vassiliev H."/>
            <person name="Vo A."/>
            <person name="Wangchuk T."/>
            <person name="Wangdi T."/>
            <person name="Weiand M."/>
            <person name="Wilkinson J."/>
            <person name="Wilson A."/>
            <person name="Yadav S."/>
            <person name="Young G."/>
            <person name="Yu Q."/>
            <person name="Zembek L."/>
            <person name="Zhong D."/>
            <person name="Zimmer A."/>
            <person name="Zwirko Z."/>
            <person name="Jaffe D.B."/>
            <person name="Alvarez P."/>
            <person name="Brockman W."/>
            <person name="Butler J."/>
            <person name="Chin C."/>
            <person name="Gnerre S."/>
            <person name="MacCallum I."/>
            <person name="Graves J.A."/>
            <person name="Ponting C.P."/>
            <person name="Breen M."/>
            <person name="Samollow P.B."/>
            <person name="Lander E.S."/>
            <person name="Lindblad-Toh K."/>
        </authorList>
    </citation>
    <scope>NUCLEOTIDE SEQUENCE [LARGE SCALE GENOMIC DNA]</scope>
</reference>
<organism evidence="2 3">
    <name type="scientific">Monodelphis domestica</name>
    <name type="common">Gray short-tailed opossum</name>
    <dbReference type="NCBI Taxonomy" id="13616"/>
    <lineage>
        <taxon>Eukaryota</taxon>
        <taxon>Metazoa</taxon>
        <taxon>Chordata</taxon>
        <taxon>Craniata</taxon>
        <taxon>Vertebrata</taxon>
        <taxon>Euteleostomi</taxon>
        <taxon>Mammalia</taxon>
        <taxon>Metatheria</taxon>
        <taxon>Didelphimorphia</taxon>
        <taxon>Didelphidae</taxon>
        <taxon>Monodelphis</taxon>
    </lineage>
</organism>
<protein>
    <recommendedName>
        <fullName evidence="4">Coiled-coil domain containing 175</fullName>
    </recommendedName>
</protein>
<reference evidence="2" key="2">
    <citation type="submission" date="2025-08" db="UniProtKB">
        <authorList>
            <consortium name="Ensembl"/>
        </authorList>
    </citation>
    <scope>IDENTIFICATION</scope>
</reference>
<evidence type="ECO:0000256" key="1">
    <source>
        <dbReference type="SAM" id="Coils"/>
    </source>
</evidence>
<dbReference type="FunCoup" id="F6T204">
    <property type="interactions" value="3"/>
</dbReference>
<dbReference type="Proteomes" id="UP000002280">
    <property type="component" value="Chromosome 1"/>
</dbReference>
<keyword evidence="3" id="KW-1185">Reference proteome</keyword>
<sequence length="764" mass="91365">MDNDKLWVLSVGSSVALEVLDKLFEVEKTLKNEKFQFNQEAKAMLREVAEAVKKLEYMRKTTIELLEIESIEINRLRFLLWHLPGKITKEIEDAVLAARKTNADEIIRLRLAIKKIIYEIELMTKRLSLLEKVCSDLRKDQEEICDDHKSNVILLNAKMKEKAENDVRTQEIYDQIKAEEEEIAYYQNAIKKLMDSLNEEKMEFQEKKQSLEQLIYEIEKDKEEEVKQNILKKKELATMMAKIKDIKKEVTRRAEVKTEQAVEKENLEGGMKNLQEQYEEDLKQPEFLKKKMHEYEDRLTKIVEMYKADQADLLKKIKLANEKLSSVKIQNNDLHLKNKLLTDQLKSVQVEERNFYLAHITAQEIVDRIEETILEKKAFLNKRVTDTKALEEGIDNLRNLYLSTVESYRKQIDFMKGNWIRESQRSVITQWKIFHLRKKHEVWKKEQESNIQDIIFRIEEVEKKRAEIYKESITYETTATKQEEMIVELYEEIKEEEKMFSKLEEDVYETLKVMEEKYNIEEEITKEKEAELETYVPKVKMIEETYEENVKEFEELKHHVTEKTQEQQSLKHGITMMKKEAILFETDKGRLKSLLKKGRQEEYKTFDTRYSALRMSERQFYEVEQKYKLLLLENYRLRKAITDLKVIIDDMRDEGKNILEITAQNTIDLAEYEEKYDTKWEELLDSIQMFDDENQYTLNDMMRLVGKLCQRDDKLTVICLWLEKHIANLSYIIDYKDSKTSIKKKSRKKKVSVQNIVKKSTKIQ</sequence>
<accession>F6T204</accession>
<feature type="coiled-coil region" evidence="1">
    <location>
        <begin position="444"/>
        <end position="531"/>
    </location>
</feature>